<protein>
    <recommendedName>
        <fullName evidence="7">F-box domain-containing protein</fullName>
    </recommendedName>
</protein>
<dbReference type="InterPro" id="IPR055411">
    <property type="entry name" value="LRR_FXL15/At3g58940/PEG3-like"/>
</dbReference>
<name>A0AAV5E039_ELECO</name>
<feature type="compositionally biased region" description="Polar residues" evidence="2">
    <location>
        <begin position="904"/>
        <end position="914"/>
    </location>
</feature>
<evidence type="ECO:0000259" key="4">
    <source>
        <dbReference type="Pfam" id="PF24758"/>
    </source>
</evidence>
<feature type="domain" description="F-box/LRR-repeat protein 15/At3g58940/PEG3-like LRR" evidence="4">
    <location>
        <begin position="91"/>
        <end position="242"/>
    </location>
</feature>
<dbReference type="SUPFAM" id="SSF52058">
    <property type="entry name" value="L domain-like"/>
    <property type="match status" value="1"/>
</dbReference>
<dbReference type="EMBL" id="BQKI01000072">
    <property type="protein sequence ID" value="GJN16025.1"/>
    <property type="molecule type" value="Genomic_DNA"/>
</dbReference>
<evidence type="ECO:0000313" key="5">
    <source>
        <dbReference type="EMBL" id="GJN16025.1"/>
    </source>
</evidence>
<evidence type="ECO:0008006" key="7">
    <source>
        <dbReference type="Google" id="ProtNLM"/>
    </source>
</evidence>
<organism evidence="5 6">
    <name type="scientific">Eleusine coracana subsp. coracana</name>
    <dbReference type="NCBI Taxonomy" id="191504"/>
    <lineage>
        <taxon>Eukaryota</taxon>
        <taxon>Viridiplantae</taxon>
        <taxon>Streptophyta</taxon>
        <taxon>Embryophyta</taxon>
        <taxon>Tracheophyta</taxon>
        <taxon>Spermatophyta</taxon>
        <taxon>Magnoliopsida</taxon>
        <taxon>Liliopsida</taxon>
        <taxon>Poales</taxon>
        <taxon>Poaceae</taxon>
        <taxon>PACMAD clade</taxon>
        <taxon>Chloridoideae</taxon>
        <taxon>Cynodonteae</taxon>
        <taxon>Eleusininae</taxon>
        <taxon>Eleusine</taxon>
    </lineage>
</organism>
<comment type="caution">
    <text evidence="5">The sequence shown here is derived from an EMBL/GenBank/DDBJ whole genome shotgun (WGS) entry which is preliminary data.</text>
</comment>
<dbReference type="InterPro" id="IPR032675">
    <property type="entry name" value="LRR_dom_sf"/>
</dbReference>
<dbReference type="InterPro" id="IPR036047">
    <property type="entry name" value="F-box-like_dom_sf"/>
</dbReference>
<feature type="domain" description="F-box" evidence="3">
    <location>
        <begin position="471"/>
        <end position="509"/>
    </location>
</feature>
<feature type="region of interest" description="Disordered" evidence="2">
    <location>
        <begin position="1011"/>
        <end position="1052"/>
    </location>
</feature>
<dbReference type="InterPro" id="IPR001810">
    <property type="entry name" value="F-box_dom"/>
</dbReference>
<dbReference type="SUPFAM" id="SSF81383">
    <property type="entry name" value="F-box domain"/>
    <property type="match status" value="2"/>
</dbReference>
<evidence type="ECO:0000313" key="6">
    <source>
        <dbReference type="Proteomes" id="UP001054889"/>
    </source>
</evidence>
<feature type="domain" description="F-box" evidence="3">
    <location>
        <begin position="7"/>
        <end position="45"/>
    </location>
</feature>
<reference evidence="5" key="1">
    <citation type="journal article" date="2018" name="DNA Res.">
        <title>Multiple hybrid de novo genome assembly of finger millet, an orphan allotetraploid crop.</title>
        <authorList>
            <person name="Hatakeyama M."/>
            <person name="Aluri S."/>
            <person name="Balachadran M.T."/>
            <person name="Sivarajan S.R."/>
            <person name="Patrignani A."/>
            <person name="Gruter S."/>
            <person name="Poveda L."/>
            <person name="Shimizu-Inatsugi R."/>
            <person name="Baeten J."/>
            <person name="Francoijs K.J."/>
            <person name="Nataraja K.N."/>
            <person name="Reddy Y.A.N."/>
            <person name="Phadnis S."/>
            <person name="Ravikumar R.L."/>
            <person name="Schlapbach R."/>
            <person name="Sreeman S.M."/>
            <person name="Shimizu K.K."/>
        </authorList>
    </citation>
    <scope>NUCLEOTIDE SEQUENCE</scope>
</reference>
<dbReference type="PANTHER" id="PTHR31900">
    <property type="entry name" value="F-BOX/RNI SUPERFAMILY PROTEIN-RELATED"/>
    <property type="match status" value="1"/>
</dbReference>
<dbReference type="PANTHER" id="PTHR31900:SF27">
    <property type="entry name" value="FBD DOMAIN-CONTAINING PROTEIN"/>
    <property type="match status" value="1"/>
</dbReference>
<feature type="region of interest" description="Disordered" evidence="2">
    <location>
        <begin position="888"/>
        <end position="914"/>
    </location>
</feature>
<evidence type="ECO:0000256" key="2">
    <source>
        <dbReference type="SAM" id="MobiDB-lite"/>
    </source>
</evidence>
<feature type="domain" description="F-box/LRR-repeat protein 15/At3g58940/PEG3-like LRR" evidence="4">
    <location>
        <begin position="565"/>
        <end position="658"/>
    </location>
</feature>
<evidence type="ECO:0000259" key="3">
    <source>
        <dbReference type="Pfam" id="PF00646"/>
    </source>
</evidence>
<keyword evidence="1" id="KW-0175">Coiled coil</keyword>
<dbReference type="InterPro" id="IPR050232">
    <property type="entry name" value="FBL13/AtMIF1-like"/>
</dbReference>
<dbReference type="Pfam" id="PF00646">
    <property type="entry name" value="F-box"/>
    <property type="match status" value="2"/>
</dbReference>
<dbReference type="Pfam" id="PF24758">
    <property type="entry name" value="LRR_At5g56370"/>
    <property type="match status" value="2"/>
</dbReference>
<dbReference type="Proteomes" id="UP001054889">
    <property type="component" value="Unassembled WGS sequence"/>
</dbReference>
<feature type="compositionally biased region" description="Basic and acidic residues" evidence="2">
    <location>
        <begin position="1022"/>
        <end position="1036"/>
    </location>
</feature>
<sequence length="1305" mass="145865">MAAADALSSLTIDILDNIFSRLHIYDVVRTSALSREWRRRWESLPSVDLSHSTGISASDIDALLLRRGTTPVVAFRLLVLDPSWGARGYIHDWLLYLSRRGVQDLALGFSSRCGFVQMHSCLFSCRKLTRLSLMSCRIPPAPAGFAGFPNLKALRLEGVIIEKGAGHAGREFAALIAVAPVLEEAEFILPTEVDVLKKLPFLFENLRSLSVSVNFCELSNIYSMFSLLRSAPVLEELDVWGWSVGAQEMETNNEFWKAQCNDQIFAKLHIVRMKNNEDVVTDIAQYSKASPDAQAMFMGREPESANHWMVSGAKRKSWDRGFLTWTDEDSTEEEQANAARPRRCQRRNFESVAQVDQLEEILKLAKKRDLIAMDSLGVSKEISVILKEHRKQRNYNNSALQLLCERYNINYQELLQRISNFLRPPPTKRPQFGLAAAAGSAGVVGGEMAGSPPRRKPRLEAEEAPPPLDLLSSLPLEVLDNILSRLHVYDMVCTSALARAWQRRWESLPTIDLTRSHGLLAEDVDALLLRRSAPIRTFRLAAFSDSWYIDALHDEIFVIIPMKPDWILSLSRNGVENLFLWFPRHDVRLHSSLFSCRELTSLNLTSCRLPPAPPEFVGFPSLKILLLDKVVISEHGGRGLAALISASPLMEEVKLMRVELIGDDPEDEWVIRAPNLQKLTIASGFPYGGRIEHLPRLQLGILNGCNYAKFLMGMAQVTNLRFATISSWVNNIIKGWCVAACQFQVEKYFKASIHRSAPSLEELEFVGSSDCSQTEEFKADYEFFSVQWSDNMFTKLQVVQMNRIICVSNAMRLMEFILSKARILLVLSVRFAPDALCADKAIIALKGYPRASPDAQVIILGGSGHVSVDTITENAVVERTHTTSSWLDSIDLSPENSDMKEAQTIGSRSDSMDTSADNAEVEEAQTASYGHGSVNTFTENARVYEINTGSCVQGSFDMSPKNADVGEAQKTGSNHDSIDTVENAEVENGQTVGSGHGSVNTFTQNAVMGEAPTTGQGNDSMDTSHQKADVEEERTPPSRCGSVSSFTKNAGVDGTQTVSGELVYDVCPLRRKRLDLESVSQLEQLEEEKLELQRQIQLELDDKKKLLEQRMLAQDSFIRQHNTGSSLKSLCELVGITLPPFPKLSSAMSPLPPTEVDVLEKLPFLFENLRSLSVTVKFCKLLHIFSMFSLLRSSPVLEKLDVWGWSDGTQEMETDNEFLKAQSTDKTFAKLHVVCLKKFAYLTNEMRFMEFVLLKARVLQVLYVTLDSYASCRNEDVVTDIAEYSRASPDAQVIFMGREPESANE</sequence>
<feature type="coiled-coil region" evidence="1">
    <location>
        <begin position="1075"/>
        <end position="1109"/>
    </location>
</feature>
<dbReference type="Gene3D" id="3.80.10.10">
    <property type="entry name" value="Ribonuclease Inhibitor"/>
    <property type="match status" value="2"/>
</dbReference>
<feature type="compositionally biased region" description="Polar residues" evidence="2">
    <location>
        <begin position="1041"/>
        <end position="1052"/>
    </location>
</feature>
<evidence type="ECO:0000256" key="1">
    <source>
        <dbReference type="SAM" id="Coils"/>
    </source>
</evidence>
<reference evidence="5" key="2">
    <citation type="submission" date="2021-12" db="EMBL/GenBank/DDBJ databases">
        <title>Resequencing data analysis of finger millet.</title>
        <authorList>
            <person name="Hatakeyama M."/>
            <person name="Aluri S."/>
            <person name="Balachadran M.T."/>
            <person name="Sivarajan S.R."/>
            <person name="Poveda L."/>
            <person name="Shimizu-Inatsugi R."/>
            <person name="Schlapbach R."/>
            <person name="Sreeman S.M."/>
            <person name="Shimizu K.K."/>
        </authorList>
    </citation>
    <scope>NUCLEOTIDE SEQUENCE</scope>
</reference>
<proteinExistence type="predicted"/>
<keyword evidence="6" id="KW-1185">Reference proteome</keyword>
<gene>
    <name evidence="5" type="primary">gb02975</name>
    <name evidence="5" type="ORF">PR202_gb02975</name>
</gene>
<accession>A0AAV5E039</accession>